<evidence type="ECO:0000313" key="1">
    <source>
        <dbReference type="EMBL" id="ATQ16210.1"/>
    </source>
</evidence>
<protein>
    <submittedName>
        <fullName evidence="2">Uncharacterized protein</fullName>
    </submittedName>
</protein>
<keyword evidence="3" id="KW-1185">Reference proteome</keyword>
<dbReference type="AlphaFoldDB" id="A0AAP8YUK5"/>
<dbReference type="Proteomes" id="UP000291995">
    <property type="component" value="Chromosome"/>
</dbReference>
<reference evidence="4" key="1">
    <citation type="submission" date="2019-03" db="EMBL/GenBank/DDBJ databases">
        <title>Whole genome sequencing of Borrelia miyamotoi strains isolated at the Russian territory.</title>
        <authorList>
            <person name="Kuleshov K.V."/>
            <person name="Platonov A.E."/>
            <person name="Goptar I.A."/>
            <person name="Shipulin G.A."/>
            <person name="Markelov M.L."/>
            <person name="Koetsveld J."/>
            <person name="Kolyasnikova N.M."/>
            <person name="Sarksyan D.S."/>
            <person name="Toporkova M.G."/>
            <person name="Hovius J.W."/>
        </authorList>
    </citation>
    <scope>NUCLEOTIDE SEQUENCE [LARGE SCALE GENOMIC DNA]</scope>
    <source>
        <strain evidence="1 3">Yekat-1</strain>
        <strain evidence="4">Yekat-76</strain>
    </source>
</reference>
<dbReference type="EMBL" id="CP036557">
    <property type="protein sequence ID" value="QBK62202.1"/>
    <property type="molecule type" value="Genomic_DNA"/>
</dbReference>
<gene>
    <name evidence="1" type="ORF">CNO13_03470</name>
    <name evidence="2" type="ORF">EZU67_03460</name>
</gene>
<dbReference type="RefSeq" id="WP_025443956.1">
    <property type="nucleotide sequence ID" value="NZ_AP024371.1"/>
</dbReference>
<dbReference type="EMBL" id="CP024333">
    <property type="protein sequence ID" value="ATQ16210.1"/>
    <property type="molecule type" value="Genomic_DNA"/>
</dbReference>
<dbReference type="Proteomes" id="UP000230633">
    <property type="component" value="Chromosome"/>
</dbReference>
<evidence type="ECO:0000313" key="3">
    <source>
        <dbReference type="Proteomes" id="UP000230633"/>
    </source>
</evidence>
<reference evidence="2" key="2">
    <citation type="submission" date="2022-12" db="EMBL/GenBank/DDBJ databases">
        <title>Whole genome sequencing of Borrelia miyamotoi strains isolated at the Russian territory.</title>
        <authorList>
            <person name="Kuleshov K.V."/>
            <person name="Platonov A.E."/>
            <person name="Goptar I.A."/>
            <person name="Shipulin G.A."/>
            <person name="Markelov M.L."/>
            <person name="Koetsveld J."/>
            <person name="Kolyasnikova N.M."/>
            <person name="Sarksyan D.S."/>
            <person name="Toporkova M.G."/>
            <person name="Hovius J.W."/>
        </authorList>
    </citation>
    <scope>NUCLEOTIDE SEQUENCE</scope>
    <source>
        <strain evidence="2">Yekat-76</strain>
    </source>
</reference>
<name>A0AAP8YUK5_9SPIR</name>
<dbReference type="GeneID" id="75117872"/>
<evidence type="ECO:0000313" key="4">
    <source>
        <dbReference type="Proteomes" id="UP000291995"/>
    </source>
</evidence>
<evidence type="ECO:0000313" key="2">
    <source>
        <dbReference type="EMBL" id="QBK62202.1"/>
    </source>
</evidence>
<organism evidence="2 4">
    <name type="scientific">Borrelia miyamotoi</name>
    <dbReference type="NCBI Taxonomy" id="47466"/>
    <lineage>
        <taxon>Bacteria</taxon>
        <taxon>Pseudomonadati</taxon>
        <taxon>Spirochaetota</taxon>
        <taxon>Spirochaetia</taxon>
        <taxon>Spirochaetales</taxon>
        <taxon>Borreliaceae</taxon>
        <taxon>Borrelia</taxon>
    </lineage>
</organism>
<accession>A0AAP8YUK5</accession>
<sequence length="585" mass="69281">MKKLPEIFYLNDKEVDILISQIGISSDTQKMILGIILECKQNVISYANFIEDYSVKIRSLKGELDFLFRKLYEVKRGIIINQVTPTGELVPYEIVITDENSYNFYYYAIEDLFLKHYVGIELFSTLLTIKNIDRDLLAFEKSFINLSDSDINLKYFQDNVSFKKIFVLNSLIIPSGKALYFIEFIKKILFKIASNKIVKDVLMRARNLKLNEYDRILDDSVNNIGVIYNLLLGILENKDEILNKKGINISRNYFTFLEILDTYIVNEKNLEELRNLENIKIDETLKSIEKTMEFKPDFINIEEFKNILQEHSEELSDPEHFLKVANEYFFESSVKGSLPRVFNIKRDMYLYKPCAYSMFLKEFSQILIDIRDKLRDEFFKMFNNDKSSSAVLTEEGLEKTLIGFIVNYDINDYCLKNKIAFLDFIVSHYRRVSKTQNIQTHLKDIIKTEAAKYFKNSNTFLPLYKIYKLDLFSLLDSAYRDLSLLKRIVLFLTGKHQSYKEALSRLNSRVVLKNNHMELFDPNERVKRQLEKRRKQRAEMREKIRNSYLKKDKEGPKTHQAIMRTYTKSEQDKAWSKFEDKLNKK</sequence>
<proteinExistence type="predicted"/>